<dbReference type="RefSeq" id="WP_076170980.1">
    <property type="nucleotide sequence ID" value="NZ_MRTP01000004.1"/>
</dbReference>
<feature type="transmembrane region" description="Helical" evidence="1">
    <location>
        <begin position="7"/>
        <end position="28"/>
    </location>
</feature>
<dbReference type="EMBL" id="MRTP01000004">
    <property type="protein sequence ID" value="OMF53546.1"/>
    <property type="molecule type" value="Genomic_DNA"/>
</dbReference>
<name>A0A1R1ENZ8_9BACL</name>
<keyword evidence="1" id="KW-0812">Transmembrane</keyword>
<evidence type="ECO:0000313" key="2">
    <source>
        <dbReference type="EMBL" id="OMF53546.1"/>
    </source>
</evidence>
<accession>A0A1R1ENZ8</accession>
<comment type="caution">
    <text evidence="2">The sequence shown here is derived from an EMBL/GenBank/DDBJ whole genome shotgun (WGS) entry which is preliminary data.</text>
</comment>
<reference evidence="2 3" key="1">
    <citation type="submission" date="2016-11" db="EMBL/GenBank/DDBJ databases">
        <title>Paenibacillus species isolates.</title>
        <authorList>
            <person name="Beno S.M."/>
        </authorList>
    </citation>
    <scope>NUCLEOTIDE SEQUENCE [LARGE SCALE GENOMIC DNA]</scope>
    <source>
        <strain evidence="2 3">FSL R5-0378</strain>
    </source>
</reference>
<dbReference type="Proteomes" id="UP000187172">
    <property type="component" value="Unassembled WGS sequence"/>
</dbReference>
<keyword evidence="1" id="KW-1133">Transmembrane helix</keyword>
<gene>
    <name evidence="2" type="ORF">BK138_17050</name>
</gene>
<keyword evidence="3" id="KW-1185">Reference proteome</keyword>
<protein>
    <submittedName>
        <fullName evidence="2">Uncharacterized protein</fullName>
    </submittedName>
</protein>
<keyword evidence="1" id="KW-0472">Membrane</keyword>
<evidence type="ECO:0000313" key="3">
    <source>
        <dbReference type="Proteomes" id="UP000187172"/>
    </source>
</evidence>
<dbReference type="AlphaFoldDB" id="A0A1R1ENZ8"/>
<proteinExistence type="predicted"/>
<sequence>MSSRRKISWILTWFGLFCGILYVNLAVRGGTKDWFGFLVFAVLPLGIGLILRTKTKKARAWMEITPEMEKSILHLAAEQENLLTAADVALNTTLSMEQAGEALEAMRRKGQVHLRVADNGALVYEFQAVLSMEAKLNAERV</sequence>
<feature type="transmembrane region" description="Helical" evidence="1">
    <location>
        <begin position="34"/>
        <end position="51"/>
    </location>
</feature>
<organism evidence="2 3">
    <name type="scientific">Paenibacillus rhizosphaerae</name>
    <dbReference type="NCBI Taxonomy" id="297318"/>
    <lineage>
        <taxon>Bacteria</taxon>
        <taxon>Bacillati</taxon>
        <taxon>Bacillota</taxon>
        <taxon>Bacilli</taxon>
        <taxon>Bacillales</taxon>
        <taxon>Paenibacillaceae</taxon>
        <taxon>Paenibacillus</taxon>
    </lineage>
</organism>
<evidence type="ECO:0000256" key="1">
    <source>
        <dbReference type="SAM" id="Phobius"/>
    </source>
</evidence>
<dbReference type="STRING" id="297318.BK138_17050"/>